<dbReference type="Proteomes" id="UP001222325">
    <property type="component" value="Unassembled WGS sequence"/>
</dbReference>
<evidence type="ECO:0000313" key="3">
    <source>
        <dbReference type="EMBL" id="KAJ7084551.1"/>
    </source>
</evidence>
<protein>
    <submittedName>
        <fullName evidence="2">Uncharacterized protein</fullName>
    </submittedName>
</protein>
<proteinExistence type="predicted"/>
<reference evidence="2" key="1">
    <citation type="submission" date="2023-03" db="EMBL/GenBank/DDBJ databases">
        <title>Massive genome expansion in bonnet fungi (Mycena s.s.) driven by repeated elements and novel gene families across ecological guilds.</title>
        <authorList>
            <consortium name="Lawrence Berkeley National Laboratory"/>
            <person name="Harder C.B."/>
            <person name="Miyauchi S."/>
            <person name="Viragh M."/>
            <person name="Kuo A."/>
            <person name="Thoen E."/>
            <person name="Andreopoulos B."/>
            <person name="Lu D."/>
            <person name="Skrede I."/>
            <person name="Drula E."/>
            <person name="Henrissat B."/>
            <person name="Morin E."/>
            <person name="Kohler A."/>
            <person name="Barry K."/>
            <person name="LaButti K."/>
            <person name="Morin E."/>
            <person name="Salamov A."/>
            <person name="Lipzen A."/>
            <person name="Mereny Z."/>
            <person name="Hegedus B."/>
            <person name="Baldrian P."/>
            <person name="Stursova M."/>
            <person name="Weitz H."/>
            <person name="Taylor A."/>
            <person name="Grigoriev I.V."/>
            <person name="Nagy L.G."/>
            <person name="Martin F."/>
            <person name="Kauserud H."/>
        </authorList>
    </citation>
    <scope>NUCLEOTIDE SEQUENCE</scope>
    <source>
        <strain evidence="2">CBHHK173m</strain>
    </source>
</reference>
<keyword evidence="4" id="KW-1185">Reference proteome</keyword>
<organism evidence="2 4">
    <name type="scientific">Mycena belliarum</name>
    <dbReference type="NCBI Taxonomy" id="1033014"/>
    <lineage>
        <taxon>Eukaryota</taxon>
        <taxon>Fungi</taxon>
        <taxon>Dikarya</taxon>
        <taxon>Basidiomycota</taxon>
        <taxon>Agaricomycotina</taxon>
        <taxon>Agaricomycetes</taxon>
        <taxon>Agaricomycetidae</taxon>
        <taxon>Agaricales</taxon>
        <taxon>Marasmiineae</taxon>
        <taxon>Mycenaceae</taxon>
        <taxon>Mycena</taxon>
    </lineage>
</organism>
<evidence type="ECO:0000313" key="4">
    <source>
        <dbReference type="Proteomes" id="UP001222325"/>
    </source>
</evidence>
<sequence length="248" mass="27881">MTHRSFNNLKPQWKCQQDADAEAKAKVYRRTNRRKQRRVTKLEQIKSAVHAYVEEQQRLHGRVLDPDVILESLNEEHESDEASGPEDGEGESQETWKTRMASIKGMAATSSSTLDTLEFVEFSNLLHEIHATWFNSLTPTERKAIKYIRVRGTDRVSSRVPEVSPWDFGISDEWLEAARRDPENQLFLSDWGTHGNPAGFNDSFFGIPSDATELASALASAENLEQVAWITGSMGVQSVDATDAANNT</sequence>
<accession>A0AAD6TZ92</accession>
<name>A0AAD6TZ92_9AGAR</name>
<feature type="region of interest" description="Disordered" evidence="1">
    <location>
        <begin position="75"/>
        <end position="96"/>
    </location>
</feature>
<feature type="compositionally biased region" description="Acidic residues" evidence="1">
    <location>
        <begin position="77"/>
        <end position="92"/>
    </location>
</feature>
<comment type="caution">
    <text evidence="2">The sequence shown here is derived from an EMBL/GenBank/DDBJ whole genome shotgun (WGS) entry which is preliminary data.</text>
</comment>
<dbReference type="EMBL" id="JARJCN010000037">
    <property type="protein sequence ID" value="KAJ7084548.1"/>
    <property type="molecule type" value="Genomic_DNA"/>
</dbReference>
<dbReference type="AlphaFoldDB" id="A0AAD6TZ92"/>
<evidence type="ECO:0000313" key="2">
    <source>
        <dbReference type="EMBL" id="KAJ7084548.1"/>
    </source>
</evidence>
<gene>
    <name evidence="2" type="ORF">B0H15DRAFT_802319</name>
    <name evidence="3" type="ORF">B0H15DRAFT_802320</name>
</gene>
<evidence type="ECO:0000256" key="1">
    <source>
        <dbReference type="SAM" id="MobiDB-lite"/>
    </source>
</evidence>
<dbReference type="EMBL" id="JARJCN010000037">
    <property type="protein sequence ID" value="KAJ7084551.1"/>
    <property type="molecule type" value="Genomic_DNA"/>
</dbReference>